<dbReference type="EMBL" id="JAPDRP010000004">
    <property type="protein sequence ID" value="KAJ9648057.1"/>
    <property type="molecule type" value="Genomic_DNA"/>
</dbReference>
<sequence>MAPANSFRPKVPITEMESKLKKLLHRRSRKSLDYDATPPEARGTAPSDSLDNSPVRSTSYASTTAGRAPKTGELPLHGNSPRASKSMDKGRRRSSAQRPLSSPTGPNRNVGLEHPPGTAISDDDPRVMQFKPLMPGLEDDLRHLSLGGDDRFMTEPSRMRYSEDVARRNISVSPEPPSRPLDPQAGLYSEDVADRNMQQNAVGIDGGNNSVRRRSVPNNGYQSQSASYGAPQALTETARRKSMTRKPIPATPPAPAVVRRSDSTESFRSASTSPERHADLNKPLPSVPAQTTERQVPNGPRPLVEGGDNRTSVFDDAAEKRAQLLNVIDLRNTEDTTVHTKWAPAVTEEKVFPEVHHIEEQRITREIHNYDIYHRILPIIDVEVLPTRHFLPVEGGGLVEVDERDLPGRVLEGARRARNWVIAETVSKIPSDEPVRTVPRQFTARKFEGTEGDFKRYITPEGYERTETTWVHPPTTNDLARLTGQTYPMHFGIEGTEPFIEYPLTQKPATALDAPFVGREGVQGTGATRIVDPLRVKRQAQV</sequence>
<organism evidence="1 2">
    <name type="scientific">Coniosporium tulheliwenetii</name>
    <dbReference type="NCBI Taxonomy" id="3383036"/>
    <lineage>
        <taxon>Eukaryota</taxon>
        <taxon>Fungi</taxon>
        <taxon>Dikarya</taxon>
        <taxon>Ascomycota</taxon>
        <taxon>Pezizomycotina</taxon>
        <taxon>Dothideomycetes</taxon>
        <taxon>Dothideomycetes incertae sedis</taxon>
        <taxon>Coniosporium</taxon>
    </lineage>
</organism>
<evidence type="ECO:0000313" key="1">
    <source>
        <dbReference type="EMBL" id="KAJ9648057.1"/>
    </source>
</evidence>
<reference evidence="1" key="1">
    <citation type="submission" date="2022-10" db="EMBL/GenBank/DDBJ databases">
        <title>Culturing micro-colonial fungi from biological soil crusts in the Mojave desert and describing Neophaeococcomyces mojavensis, and introducing the new genera and species Taxawa tesnikishii.</title>
        <authorList>
            <person name="Kurbessoian T."/>
            <person name="Stajich J.E."/>
        </authorList>
    </citation>
    <scope>NUCLEOTIDE SEQUENCE</scope>
    <source>
        <strain evidence="1">JES_115</strain>
    </source>
</reference>
<protein>
    <submittedName>
        <fullName evidence="1">Uncharacterized protein</fullName>
    </submittedName>
</protein>
<keyword evidence="2" id="KW-1185">Reference proteome</keyword>
<proteinExistence type="predicted"/>
<accession>A0ACC2ZKJ3</accession>
<gene>
    <name evidence="1" type="ORF">H2199_001834</name>
</gene>
<dbReference type="Proteomes" id="UP001172680">
    <property type="component" value="Unassembled WGS sequence"/>
</dbReference>
<evidence type="ECO:0000313" key="2">
    <source>
        <dbReference type="Proteomes" id="UP001172680"/>
    </source>
</evidence>
<comment type="caution">
    <text evidence="1">The sequence shown here is derived from an EMBL/GenBank/DDBJ whole genome shotgun (WGS) entry which is preliminary data.</text>
</comment>
<name>A0ACC2ZKJ3_9PEZI</name>